<keyword evidence="2" id="KW-1185">Reference proteome</keyword>
<name>A0A0R6CPT0_9CAUD</name>
<dbReference type="OrthoDB" id="17721at10239"/>
<proteinExistence type="predicted"/>
<dbReference type="EMBL" id="KP774835">
    <property type="protein sequence ID" value="AJT60707.1"/>
    <property type="molecule type" value="Genomic_DNA"/>
</dbReference>
<protein>
    <submittedName>
        <fullName evidence="1">Uncharacterized protein</fullName>
    </submittedName>
</protein>
<dbReference type="KEGG" id="vg:26040328"/>
<accession>A0A0R6CPT0</accession>
<reference evidence="1 2" key="1">
    <citation type="journal article" date="2015" name="Genome Announc.">
        <title>Complete Genome Sequence of Citrobacter Phage CVT22 Isolated from the Gut of the Formosan Subterranean Termite, Coptotermes formosanus Shiraki.</title>
        <authorList>
            <person name="Tikhe C.V."/>
            <person name="Martin T.M."/>
            <person name="Gissendanner C.R."/>
            <person name="Husseneder C."/>
        </authorList>
    </citation>
    <scope>NUCLEOTIDE SEQUENCE [LARGE SCALE GENOMIC DNA]</scope>
</reference>
<organism evidence="1 2">
    <name type="scientific">Citrobacter phage CVT22</name>
    <dbReference type="NCBI Taxonomy" id="1622234"/>
    <lineage>
        <taxon>Viruses</taxon>
        <taxon>Duplodnaviria</taxon>
        <taxon>Heunggongvirae</taxon>
        <taxon>Uroviricota</taxon>
        <taxon>Caudoviricetes</taxon>
        <taxon>Zobellviridae</taxon>
        <taxon>Citrovirus</taxon>
        <taxon>Citrovirus coptotermitis</taxon>
    </lineage>
</organism>
<evidence type="ECO:0000313" key="1">
    <source>
        <dbReference type="EMBL" id="AJT60707.1"/>
    </source>
</evidence>
<dbReference type="GeneID" id="26040328"/>
<evidence type="ECO:0000313" key="2">
    <source>
        <dbReference type="Proteomes" id="UP000202282"/>
    </source>
</evidence>
<dbReference type="Proteomes" id="UP000202282">
    <property type="component" value="Segment"/>
</dbReference>
<dbReference type="RefSeq" id="YP_009168385.1">
    <property type="nucleotide sequence ID" value="NC_027988.2"/>
</dbReference>
<sequence length="165" mass="19325">MIDKSKMKASNGVPLTQGLFLEIGYTDFAVFTTKDEDYDYNGKTYPSLKRLYLEMEDLGEYEFATTYLLGWNHWQRMCANKQILKYIEEWRYELELKLRSRAIKTMKDKIGTEQGINAAKWIAEKGWDKKAVGRPNKQEEEREKRMLDSLDVDWAGDLAMLTGSK</sequence>